<evidence type="ECO:0000313" key="1">
    <source>
        <dbReference type="EMBL" id="WEL19233.1"/>
    </source>
</evidence>
<dbReference type="Proteomes" id="UP001218034">
    <property type="component" value="Chromosome"/>
</dbReference>
<reference evidence="1 2" key="1">
    <citation type="submission" date="2022-09" db="EMBL/GenBank/DDBJ databases">
        <title>Xylan utilization by haloarchaea-nanohaloarchaea associations.</title>
        <authorList>
            <person name="Yakimov M."/>
        </authorList>
    </citation>
    <scope>NUCLEOTIDE SEQUENCE [LARGE SCALE GENOMIC DNA]</scope>
    <source>
        <strain evidence="1 2">SVXNc</strain>
    </source>
</reference>
<dbReference type="GeneID" id="98290244"/>
<dbReference type="RefSeq" id="WP_347722104.1">
    <property type="nucleotide sequence ID" value="NZ_CP104395.1"/>
</dbReference>
<organism evidence="1 2">
    <name type="scientific">Candidatus Nanohalococcus occultus</name>
    <dbReference type="NCBI Taxonomy" id="2978047"/>
    <lineage>
        <taxon>Archaea</taxon>
        <taxon>Candidatus Nanohalarchaeota</taxon>
        <taxon>Candidatus Nanohalarchaeota incertae sedis</taxon>
        <taxon>Candidatus Nanohalococcus</taxon>
    </lineage>
</organism>
<proteinExistence type="predicted"/>
<protein>
    <submittedName>
        <fullName evidence="1">Uncharacterized protein</fullName>
    </submittedName>
</protein>
<name>A0ABY8CDD4_9ARCH</name>
<gene>
    <name evidence="1" type="ORF">SVXNc_0202</name>
</gene>
<dbReference type="EMBL" id="CP104395">
    <property type="protein sequence ID" value="WEL19233.1"/>
    <property type="molecule type" value="Genomic_DNA"/>
</dbReference>
<evidence type="ECO:0000313" key="2">
    <source>
        <dbReference type="Proteomes" id="UP001218034"/>
    </source>
</evidence>
<accession>A0ABY8CDD4</accession>
<keyword evidence="2" id="KW-1185">Reference proteome</keyword>
<sequence length="68" mass="8106">MDMLEQLKNAVESYGEVMVRTDSGEERELHKHNSDFHEDKGVIEVDADDKIHWLVAEKVERYYIHKDF</sequence>